<feature type="transmembrane region" description="Helical" evidence="5">
    <location>
        <begin position="489"/>
        <end position="508"/>
    </location>
</feature>
<feature type="transmembrane region" description="Helical" evidence="5">
    <location>
        <begin position="372"/>
        <end position="391"/>
    </location>
</feature>
<dbReference type="InterPro" id="IPR011701">
    <property type="entry name" value="MFS"/>
</dbReference>
<dbReference type="RefSeq" id="WP_122190459.1">
    <property type="nucleotide sequence ID" value="NZ_RFFH01000012.1"/>
</dbReference>
<feature type="transmembrane region" description="Helical" evidence="5">
    <location>
        <begin position="344"/>
        <end position="360"/>
    </location>
</feature>
<dbReference type="PROSITE" id="PS50850">
    <property type="entry name" value="MFS"/>
    <property type="match status" value="1"/>
</dbReference>
<dbReference type="InterPro" id="IPR036259">
    <property type="entry name" value="MFS_trans_sf"/>
</dbReference>
<keyword evidence="2 5" id="KW-0812">Transmembrane</keyword>
<feature type="transmembrane region" description="Helical" evidence="5">
    <location>
        <begin position="278"/>
        <end position="299"/>
    </location>
</feature>
<name>A0A3M2KWI1_9NOCA</name>
<feature type="transmembrane region" description="Helical" evidence="5">
    <location>
        <begin position="151"/>
        <end position="173"/>
    </location>
</feature>
<feature type="transmembrane region" description="Helical" evidence="5">
    <location>
        <begin position="61"/>
        <end position="80"/>
    </location>
</feature>
<dbReference type="Gene3D" id="1.20.1720.10">
    <property type="entry name" value="Multidrug resistance protein D"/>
    <property type="match status" value="1"/>
</dbReference>
<feature type="transmembrane region" description="Helical" evidence="5">
    <location>
        <begin position="92"/>
        <end position="110"/>
    </location>
</feature>
<protein>
    <submittedName>
        <fullName evidence="7">MFS transporter</fullName>
    </submittedName>
</protein>
<evidence type="ECO:0000256" key="3">
    <source>
        <dbReference type="ARBA" id="ARBA00022989"/>
    </source>
</evidence>
<feature type="transmembrane region" description="Helical" evidence="5">
    <location>
        <begin position="238"/>
        <end position="258"/>
    </location>
</feature>
<dbReference type="Gene3D" id="1.20.1250.20">
    <property type="entry name" value="MFS general substrate transporter like domains"/>
    <property type="match status" value="1"/>
</dbReference>
<keyword evidence="4 5" id="KW-0472">Membrane</keyword>
<dbReference type="PANTHER" id="PTHR42718:SF42">
    <property type="entry name" value="EXPORT PROTEIN"/>
    <property type="match status" value="1"/>
</dbReference>
<feature type="domain" description="Major facilitator superfamily (MFS) profile" evidence="6">
    <location>
        <begin position="26"/>
        <end position="512"/>
    </location>
</feature>
<organism evidence="7 8">
    <name type="scientific">Nocardia stercoris</name>
    <dbReference type="NCBI Taxonomy" id="2483361"/>
    <lineage>
        <taxon>Bacteria</taxon>
        <taxon>Bacillati</taxon>
        <taxon>Actinomycetota</taxon>
        <taxon>Actinomycetes</taxon>
        <taxon>Mycobacteriales</taxon>
        <taxon>Nocardiaceae</taxon>
        <taxon>Nocardia</taxon>
    </lineage>
</organism>
<feature type="transmembrane region" description="Helical" evidence="5">
    <location>
        <begin position="412"/>
        <end position="433"/>
    </location>
</feature>
<evidence type="ECO:0000313" key="8">
    <source>
        <dbReference type="Proteomes" id="UP000279275"/>
    </source>
</evidence>
<evidence type="ECO:0000256" key="1">
    <source>
        <dbReference type="ARBA" id="ARBA00004651"/>
    </source>
</evidence>
<comment type="subcellular location">
    <subcellularLocation>
        <location evidence="1">Cell membrane</location>
        <topology evidence="1">Multi-pass membrane protein</topology>
    </subcellularLocation>
</comment>
<dbReference type="Proteomes" id="UP000279275">
    <property type="component" value="Unassembled WGS sequence"/>
</dbReference>
<evidence type="ECO:0000259" key="6">
    <source>
        <dbReference type="PROSITE" id="PS50850"/>
    </source>
</evidence>
<proteinExistence type="predicted"/>
<comment type="caution">
    <text evidence="7">The sequence shown here is derived from an EMBL/GenBank/DDBJ whole genome shotgun (WGS) entry which is preliminary data.</text>
</comment>
<keyword evidence="3 5" id="KW-1133">Transmembrane helix</keyword>
<dbReference type="SUPFAM" id="SSF103473">
    <property type="entry name" value="MFS general substrate transporter"/>
    <property type="match status" value="1"/>
</dbReference>
<feature type="transmembrane region" description="Helical" evidence="5">
    <location>
        <begin position="24"/>
        <end position="49"/>
    </location>
</feature>
<dbReference type="CDD" id="cd17321">
    <property type="entry name" value="MFS_MMR_MDR_like"/>
    <property type="match status" value="1"/>
</dbReference>
<evidence type="ECO:0000256" key="2">
    <source>
        <dbReference type="ARBA" id="ARBA00022692"/>
    </source>
</evidence>
<dbReference type="GO" id="GO:0005886">
    <property type="term" value="C:plasma membrane"/>
    <property type="evidence" value="ECO:0007669"/>
    <property type="project" value="UniProtKB-SubCell"/>
</dbReference>
<feature type="transmembrane region" description="Helical" evidence="5">
    <location>
        <begin position="212"/>
        <end position="232"/>
    </location>
</feature>
<sequence length="524" mass="53585">MSECRSGAVTTFAPPDVGPQRSRWWGLAALTLSFLVVGLDSNILITALPTLATELKASTSALQWISTSYNLMWAGLLLPMGTLGDKVGRRRMLLTGLAVFGAGSIGAALVDTAGGLIAMRALMGAGAAVIMPLGMALLPVLFPADTDRRRAVTVTTVGAVVALPTGPLLAGWLLEHWSWGWIFLINVPVVVLTVIGVWLFVPESRDPANPRLDWLGALLSGAGIVAVTYAVIEGPDQGWDVRLLALLGAGSVLVAVFVDRQRRAESPLIDLRLFGNRLFTWGTVAFALISFAMSGVAFLLTPYLQLVQGNDAQGTGLRLLPQILAMLAGAGLGETFGTRIGVRYVIPLSMLIGAGGLSILTRVRADSGCGPVALGLTVFGVGLGLGLPLAADTVLKTLPGTRAGMGTALSRTLQSIGVVLGTAVLGSVLSAAYRTRLDGSGTGLPGAAATAARSNIAGAHAVAGGLPHLLGAAVTDAADHAYVHGMTTAILTAIGVLVVGAILTAVLLPGTDIAAAPQDSPGDD</sequence>
<keyword evidence="8" id="KW-1185">Reference proteome</keyword>
<evidence type="ECO:0000256" key="4">
    <source>
        <dbReference type="ARBA" id="ARBA00023136"/>
    </source>
</evidence>
<dbReference type="OrthoDB" id="9781469at2"/>
<dbReference type="AlphaFoldDB" id="A0A3M2KWI1"/>
<accession>A0A3M2KWI1</accession>
<dbReference type="EMBL" id="RFFH01000012">
    <property type="protein sequence ID" value="RMI29947.1"/>
    <property type="molecule type" value="Genomic_DNA"/>
</dbReference>
<feature type="transmembrane region" description="Helical" evidence="5">
    <location>
        <begin position="122"/>
        <end position="144"/>
    </location>
</feature>
<dbReference type="InterPro" id="IPR020846">
    <property type="entry name" value="MFS_dom"/>
</dbReference>
<dbReference type="Pfam" id="PF07690">
    <property type="entry name" value="MFS_1"/>
    <property type="match status" value="1"/>
</dbReference>
<evidence type="ECO:0000313" key="7">
    <source>
        <dbReference type="EMBL" id="RMI29947.1"/>
    </source>
</evidence>
<feature type="transmembrane region" description="Helical" evidence="5">
    <location>
        <begin position="179"/>
        <end position="200"/>
    </location>
</feature>
<dbReference type="GO" id="GO:0022857">
    <property type="term" value="F:transmembrane transporter activity"/>
    <property type="evidence" value="ECO:0007669"/>
    <property type="project" value="InterPro"/>
</dbReference>
<dbReference type="PANTHER" id="PTHR42718">
    <property type="entry name" value="MAJOR FACILITATOR SUPERFAMILY MULTIDRUG TRANSPORTER MFSC"/>
    <property type="match status" value="1"/>
</dbReference>
<evidence type="ECO:0000256" key="5">
    <source>
        <dbReference type="SAM" id="Phobius"/>
    </source>
</evidence>
<reference evidence="7 8" key="1">
    <citation type="submission" date="2018-10" db="EMBL/GenBank/DDBJ databases">
        <title>Isolation from cow dung.</title>
        <authorList>
            <person name="Ling L."/>
        </authorList>
    </citation>
    <scope>NUCLEOTIDE SEQUENCE [LARGE SCALE GENOMIC DNA]</scope>
    <source>
        <strain evidence="7 8">NEAU-LL90</strain>
    </source>
</reference>
<gene>
    <name evidence="7" type="ORF">EBN03_24480</name>
</gene>